<dbReference type="Pfam" id="PF18911">
    <property type="entry name" value="PKD_4"/>
    <property type="match status" value="1"/>
</dbReference>
<evidence type="ECO:0000313" key="4">
    <source>
        <dbReference type="EMBL" id="GLJ76755.1"/>
    </source>
</evidence>
<proteinExistence type="predicted"/>
<dbReference type="Pfam" id="PF17164">
    <property type="entry name" value="DUF5122"/>
    <property type="match status" value="1"/>
</dbReference>
<sequence length="877" mass="89609">MQTEAFTPLCARRSILADVVALSYLPEVLMNTHTTRRAIGFFTSLITAVGLVVAGAALAAPASADTMPPDPNNPASPPTVSADPLPTTQIDGVAWAQVVVGNTVYVAGKFTTARPAGAAAGVNTTPRSNLLAYDITTGNLISSFNVPLNAQALAITASPDGSRIYVGGDFTTAGGNPYYRIVAISTATGQVIPSFRPIMESQVRALAATNTALYAGGTFSSVNGTPRGYIARINASNGSLDTSWGASADTVVDAMAVSPDGTKVYAGGRFKNMNGAAHYGLALLNGSTGGNLPFGANSVIRDAGNQAGITALVATADSVYGSGYVFGSGGNFEGSFRADPNGNLIWMEDCHGDTYSVWALGNALYAAGHPHYCGNVGGFPQTNPWTYHHTIAFSKSRTGTLTNNGDRSYANFSGQPAPSPLNWYPQYVTGSYTGQGQAAWSISGNGNYLAVGGEFPYVNSIPQYGLTRYALDSVVRSRVGPNNNTALTPNATSPAAGQARVTWTSTFDQDNVNLTYKLVRDGDTAHPVSQVNQISTFWNHPAMSFLDTGLAGGSSHTYTLYVTDPDGNQISRVGNAVTIAGGGANQNPIASFTATPNGLAVSVNGSASSDPDGTVASYAWTFGDGGTATGVTAGHTYAAAGTYTITLRVTDNRGGQGTTTRSVTVSPNVGNTLATDAFERTVTGGWGTADVGGAWTGSGAAGGYSVAAGTGQMNTPAGSTRTETLSSASSSRTDTTVTFTTDVPPTGGGIFVSALGRVVGTAAYEGRVWLAASGAVQVQLLQGGAALQAVSVPGLTYTAGQQLTLRVQVFGTAPTTLQAKVWATGQAEPAAWQVSTTDATAALQASGAVGLRAYLSASATSTPATVRFDNYGVAVLP</sequence>
<dbReference type="EMBL" id="BSEN01000011">
    <property type="protein sequence ID" value="GLJ76755.1"/>
    <property type="molecule type" value="Genomic_DNA"/>
</dbReference>
<comment type="caution">
    <text evidence="4">The sequence shown here is derived from an EMBL/GenBank/DDBJ whole genome shotgun (WGS) entry which is preliminary data.</text>
</comment>
<keyword evidence="2" id="KW-1133">Transmembrane helix</keyword>
<reference evidence="4" key="2">
    <citation type="submission" date="2023-01" db="EMBL/GenBank/DDBJ databases">
        <authorList>
            <person name="Sun Q."/>
            <person name="Evtushenko L."/>
        </authorList>
    </citation>
    <scope>NUCLEOTIDE SEQUENCE</scope>
    <source>
        <strain evidence="4">VKM Ac-1401</strain>
    </source>
</reference>
<dbReference type="InterPro" id="IPR035986">
    <property type="entry name" value="PKD_dom_sf"/>
</dbReference>
<accession>A0A9W6M0B7</accession>
<gene>
    <name evidence="4" type="ORF">GCM10017584_23290</name>
</gene>
<keyword evidence="5" id="KW-1185">Reference proteome</keyword>
<dbReference type="CDD" id="cd00146">
    <property type="entry name" value="PKD"/>
    <property type="match status" value="1"/>
</dbReference>
<dbReference type="SMART" id="SM00089">
    <property type="entry name" value="PKD"/>
    <property type="match status" value="1"/>
</dbReference>
<reference evidence="4" key="1">
    <citation type="journal article" date="2014" name="Int. J. Syst. Evol. Microbiol.">
        <title>Complete genome sequence of Corynebacterium casei LMG S-19264T (=DSM 44701T), isolated from a smear-ripened cheese.</title>
        <authorList>
            <consortium name="US DOE Joint Genome Institute (JGI-PGF)"/>
            <person name="Walter F."/>
            <person name="Albersmeier A."/>
            <person name="Kalinowski J."/>
            <person name="Ruckert C."/>
        </authorList>
    </citation>
    <scope>NUCLEOTIDE SEQUENCE</scope>
    <source>
        <strain evidence="4">VKM Ac-1401</strain>
    </source>
</reference>
<dbReference type="GO" id="GO:0005975">
    <property type="term" value="P:carbohydrate metabolic process"/>
    <property type="evidence" value="ECO:0007669"/>
    <property type="project" value="UniProtKB-ARBA"/>
</dbReference>
<dbReference type="PROSITE" id="PS50093">
    <property type="entry name" value="PKD"/>
    <property type="match status" value="1"/>
</dbReference>
<feature type="compositionally biased region" description="Pro residues" evidence="1">
    <location>
        <begin position="68"/>
        <end position="77"/>
    </location>
</feature>
<feature type="region of interest" description="Disordered" evidence="1">
    <location>
        <begin position="63"/>
        <end position="84"/>
    </location>
</feature>
<dbReference type="SUPFAM" id="SSF50998">
    <property type="entry name" value="Quinoprotein alcohol dehydrogenase-like"/>
    <property type="match status" value="1"/>
</dbReference>
<evidence type="ECO:0000259" key="3">
    <source>
        <dbReference type="PROSITE" id="PS50093"/>
    </source>
</evidence>
<organism evidence="4 5">
    <name type="scientific">Leifsonia poae</name>
    <dbReference type="NCBI Taxonomy" id="110933"/>
    <lineage>
        <taxon>Bacteria</taxon>
        <taxon>Bacillati</taxon>
        <taxon>Actinomycetota</taxon>
        <taxon>Actinomycetes</taxon>
        <taxon>Micrococcales</taxon>
        <taxon>Microbacteriaceae</taxon>
        <taxon>Leifsonia</taxon>
    </lineage>
</organism>
<evidence type="ECO:0000313" key="5">
    <source>
        <dbReference type="Proteomes" id="UP001142372"/>
    </source>
</evidence>
<feature type="transmembrane region" description="Helical" evidence="2">
    <location>
        <begin position="39"/>
        <end position="60"/>
    </location>
</feature>
<evidence type="ECO:0000256" key="1">
    <source>
        <dbReference type="SAM" id="MobiDB-lite"/>
    </source>
</evidence>
<dbReference type="AlphaFoldDB" id="A0A9W6M0B7"/>
<dbReference type="SUPFAM" id="SSF49299">
    <property type="entry name" value="PKD domain"/>
    <property type="match status" value="1"/>
</dbReference>
<dbReference type="Gene3D" id="2.60.40.10">
    <property type="entry name" value="Immunoglobulins"/>
    <property type="match status" value="1"/>
</dbReference>
<dbReference type="InterPro" id="IPR013431">
    <property type="entry name" value="Delta_60_rpt"/>
</dbReference>
<feature type="region of interest" description="Disordered" evidence="1">
    <location>
        <begin position="712"/>
        <end position="741"/>
    </location>
</feature>
<keyword evidence="2" id="KW-0812">Transmembrane</keyword>
<dbReference type="InterPro" id="IPR011047">
    <property type="entry name" value="Quinoprotein_ADH-like_sf"/>
</dbReference>
<feature type="compositionally biased region" description="Polar residues" evidence="1">
    <location>
        <begin position="712"/>
        <end position="732"/>
    </location>
</feature>
<evidence type="ECO:0000256" key="2">
    <source>
        <dbReference type="SAM" id="Phobius"/>
    </source>
</evidence>
<dbReference type="InterPro" id="IPR022409">
    <property type="entry name" value="PKD/Chitinase_dom"/>
</dbReference>
<keyword evidence="2" id="KW-0472">Membrane</keyword>
<dbReference type="InterPro" id="IPR000601">
    <property type="entry name" value="PKD_dom"/>
</dbReference>
<name>A0A9W6M0B7_9MICO</name>
<feature type="domain" description="PKD" evidence="3">
    <location>
        <begin position="584"/>
        <end position="672"/>
    </location>
</feature>
<dbReference type="InterPro" id="IPR013783">
    <property type="entry name" value="Ig-like_fold"/>
</dbReference>
<dbReference type="Proteomes" id="UP001142372">
    <property type="component" value="Unassembled WGS sequence"/>
</dbReference>
<protein>
    <recommendedName>
        <fullName evidence="3">PKD domain-containing protein</fullName>
    </recommendedName>
</protein>